<dbReference type="Pfam" id="PF13280">
    <property type="entry name" value="WYL"/>
    <property type="match status" value="1"/>
</dbReference>
<accession>A0A0V8RQH4</accession>
<dbReference type="AlphaFoldDB" id="A0A0V8RQH4"/>
<gene>
    <name evidence="3" type="ORF">APY09_07770</name>
</gene>
<protein>
    <submittedName>
        <fullName evidence="3">Uncharacterized protein</fullName>
    </submittedName>
</protein>
<dbReference type="InterPro" id="IPR057727">
    <property type="entry name" value="WCX_dom"/>
</dbReference>
<sequence length="310" mass="33634">MSTAVNANVRVLELFVELLGARPGRTKAQLRALPGYQGLADDAFETQFQRDKDALRDAGAHMTIHSGERYSIAWDSFAPGIEVMSTDRALMSLAARAWDSSEFFADAIDAKAAAASSDDVPAPTIRLGLTGLGAATVLSQAIRERRVVCFEYPGSHELTERSVEPWALSVQGRALYLWGWDLDRGSERTFRVSRIRSQISFIGEPGDASLPPEGAAFPRVSSFVSPVVDVRGDCTARTLLHGYEAGAASEEHGSPRHGWERVALEGAELGTWMGRLLPLASDVVVVAPESLRDAMVMRLRAAAKWGEHDA</sequence>
<evidence type="ECO:0000313" key="4">
    <source>
        <dbReference type="Proteomes" id="UP000054686"/>
    </source>
</evidence>
<dbReference type="InterPro" id="IPR051534">
    <property type="entry name" value="CBASS_pafABC_assoc_protein"/>
</dbReference>
<dbReference type="InterPro" id="IPR026881">
    <property type="entry name" value="WYL_dom"/>
</dbReference>
<dbReference type="PROSITE" id="PS52050">
    <property type="entry name" value="WYL"/>
    <property type="match status" value="1"/>
</dbReference>
<dbReference type="PANTHER" id="PTHR34580">
    <property type="match status" value="1"/>
</dbReference>
<dbReference type="PANTHER" id="PTHR34580:SF3">
    <property type="entry name" value="PROTEIN PAFB"/>
    <property type="match status" value="1"/>
</dbReference>
<comment type="caution">
    <text evidence="3">The sequence shown here is derived from an EMBL/GenBank/DDBJ whole genome shotgun (WGS) entry which is preliminary data.</text>
</comment>
<dbReference type="EMBL" id="LLVT01000003">
    <property type="protein sequence ID" value="KSW10400.1"/>
    <property type="molecule type" value="Genomic_DNA"/>
</dbReference>
<evidence type="ECO:0000259" key="2">
    <source>
        <dbReference type="Pfam" id="PF25583"/>
    </source>
</evidence>
<evidence type="ECO:0000313" key="3">
    <source>
        <dbReference type="EMBL" id="KSW10400.1"/>
    </source>
</evidence>
<evidence type="ECO:0000259" key="1">
    <source>
        <dbReference type="Pfam" id="PF13280"/>
    </source>
</evidence>
<organism evidence="3 4">
    <name type="scientific">Schaalia odontolytica</name>
    <dbReference type="NCBI Taxonomy" id="1660"/>
    <lineage>
        <taxon>Bacteria</taxon>
        <taxon>Bacillati</taxon>
        <taxon>Actinomycetota</taxon>
        <taxon>Actinomycetes</taxon>
        <taxon>Actinomycetales</taxon>
        <taxon>Actinomycetaceae</taxon>
        <taxon>Schaalia</taxon>
    </lineage>
</organism>
<proteinExistence type="predicted"/>
<feature type="domain" description="WCX" evidence="2">
    <location>
        <begin position="256"/>
        <end position="303"/>
    </location>
</feature>
<dbReference type="RefSeq" id="WP_060567290.1">
    <property type="nucleotide sequence ID" value="NZ_CP040006.1"/>
</dbReference>
<feature type="domain" description="WYL" evidence="1">
    <location>
        <begin position="136"/>
        <end position="197"/>
    </location>
</feature>
<dbReference type="Pfam" id="PF25583">
    <property type="entry name" value="WCX"/>
    <property type="match status" value="1"/>
</dbReference>
<dbReference type="Proteomes" id="UP000054686">
    <property type="component" value="Unassembled WGS sequence"/>
</dbReference>
<dbReference type="OrthoDB" id="3268930at2"/>
<name>A0A0V8RQH4_9ACTO</name>
<reference evidence="3 4" key="1">
    <citation type="submission" date="2015-10" db="EMBL/GenBank/DDBJ databases">
        <title>Draft Genome of Actinomyces odontolyticus subsp. actinosynbacter strain XH001.</title>
        <authorList>
            <person name="Mclean J.S."/>
            <person name="He X."/>
        </authorList>
    </citation>
    <scope>NUCLEOTIDE SEQUENCE [LARGE SCALE GENOMIC DNA]</scope>
    <source>
        <strain evidence="3 4">XH001</strain>
    </source>
</reference>